<name>A0ACC6M476_9BACI</name>
<dbReference type="Proteomes" id="UP001277972">
    <property type="component" value="Unassembled WGS sequence"/>
</dbReference>
<organism evidence="1 2">
    <name type="scientific">Gracilibacillus pellucidus</name>
    <dbReference type="NCBI Taxonomy" id="3095368"/>
    <lineage>
        <taxon>Bacteria</taxon>
        <taxon>Bacillati</taxon>
        <taxon>Bacillota</taxon>
        <taxon>Bacilli</taxon>
        <taxon>Bacillales</taxon>
        <taxon>Bacillaceae</taxon>
        <taxon>Gracilibacillus</taxon>
    </lineage>
</organism>
<proteinExistence type="predicted"/>
<evidence type="ECO:0000313" key="1">
    <source>
        <dbReference type="EMBL" id="MDX8045617.1"/>
    </source>
</evidence>
<reference evidence="1" key="1">
    <citation type="submission" date="2023-11" db="EMBL/GenBank/DDBJ databases">
        <title>Gracilibacillus pellucida a moderately halophilic bacterium isolated from saline soil in Xinjiang province.</title>
        <authorList>
            <person name="Zhang Z."/>
            <person name="Tan F."/>
            <person name="Wang Y."/>
            <person name="Xia M."/>
        </authorList>
    </citation>
    <scope>NUCLEOTIDE SEQUENCE</scope>
    <source>
        <strain evidence="1">S3-1-1</strain>
    </source>
</reference>
<dbReference type="EMBL" id="JAWZSR010000003">
    <property type="protein sequence ID" value="MDX8045617.1"/>
    <property type="molecule type" value="Genomic_DNA"/>
</dbReference>
<keyword evidence="2" id="KW-1185">Reference proteome</keyword>
<gene>
    <name evidence="1" type="ORF">SH601_06410</name>
</gene>
<evidence type="ECO:0000313" key="2">
    <source>
        <dbReference type="Proteomes" id="UP001277972"/>
    </source>
</evidence>
<comment type="caution">
    <text evidence="1">The sequence shown here is derived from an EMBL/GenBank/DDBJ whole genome shotgun (WGS) entry which is preliminary data.</text>
</comment>
<protein>
    <submittedName>
        <fullName evidence="1">GrpB family protein</fullName>
    </submittedName>
</protein>
<sequence length="179" mass="21023">MKLGLSRGEVKVVDYTPEWSAEFTRVKQTIIENVDIQANRIEHIGSIAIKDMPAKPIIDIIIGVDDIQNVDKKVIEQFAKIGFLRLRVERPNEIVLAKFVDQTYQEKTHYIHLVLFQGERWHNLLFFRNYLNKNEQAKEAYAKLKQDYLSQFSPNITDYTGYKESFVKDIFNKRKSLGR</sequence>
<accession>A0ACC6M476</accession>